<comment type="caution">
    <text evidence="4">The sequence shown here is derived from an EMBL/GenBank/DDBJ whole genome shotgun (WGS) entry which is preliminary data.</text>
</comment>
<protein>
    <submittedName>
        <fullName evidence="4">NADAR family protein</fullName>
    </submittedName>
</protein>
<dbReference type="Pfam" id="PF08719">
    <property type="entry name" value="NADAR"/>
    <property type="match status" value="1"/>
</dbReference>
<accession>A0A5C6KCL3</accession>
<evidence type="ECO:0000313" key="4">
    <source>
        <dbReference type="EMBL" id="TWV61102.1"/>
    </source>
</evidence>
<dbReference type="InterPro" id="IPR037238">
    <property type="entry name" value="YbiA-like_sf"/>
</dbReference>
<proteinExistence type="predicted"/>
<name>A0A5C6KCL3_PARDI</name>
<dbReference type="AlphaFoldDB" id="A0A5C6KCL3"/>
<dbReference type="RefSeq" id="WP_122368734.1">
    <property type="nucleotide sequence ID" value="NZ_DAWEQS010000216.1"/>
</dbReference>
<evidence type="ECO:0000256" key="1">
    <source>
        <dbReference type="ARBA" id="ARBA00000022"/>
    </source>
</evidence>
<dbReference type="SUPFAM" id="SSF143990">
    <property type="entry name" value="YbiA-like"/>
    <property type="match status" value="1"/>
</dbReference>
<dbReference type="CDD" id="cd15457">
    <property type="entry name" value="NADAR"/>
    <property type="match status" value="1"/>
</dbReference>
<evidence type="ECO:0000256" key="2">
    <source>
        <dbReference type="ARBA" id="ARBA00000751"/>
    </source>
</evidence>
<gene>
    <name evidence="4" type="ORF">FSA05_13100</name>
</gene>
<dbReference type="Proteomes" id="UP000315827">
    <property type="component" value="Unassembled WGS sequence"/>
</dbReference>
<dbReference type="EMBL" id="VOHW01000007">
    <property type="protein sequence ID" value="TWV61102.1"/>
    <property type="molecule type" value="Genomic_DNA"/>
</dbReference>
<reference evidence="4 5" key="1">
    <citation type="submission" date="2019-07" db="EMBL/GenBank/DDBJ databases">
        <title>Genome sequencing of Parabacteroides distasonis iSURF_7.</title>
        <authorList>
            <person name="Degefu H.N."/>
            <person name="Ruoff K.L."/>
            <person name="Price C.E."/>
            <person name="Valls R.A."/>
            <person name="O'Toole G.A."/>
        </authorList>
    </citation>
    <scope>NUCLEOTIDE SEQUENCE [LARGE SCALE GENOMIC DNA]</scope>
    <source>
        <strain evidence="4 5">CFPLTA003_1B</strain>
    </source>
</reference>
<dbReference type="NCBIfam" id="TIGR02464">
    <property type="entry name" value="ribofla_fusion"/>
    <property type="match status" value="1"/>
</dbReference>
<dbReference type="InterPro" id="IPR012816">
    <property type="entry name" value="NADAR"/>
</dbReference>
<evidence type="ECO:0000259" key="3">
    <source>
        <dbReference type="Pfam" id="PF08719"/>
    </source>
</evidence>
<comment type="catalytic activity">
    <reaction evidence="2">
        <text>2,5-diamino-6-hydroxy-4-(5-phosphoribosylamino)-pyrimidine + H2O = 2,5,6-triamino-4-hydroxypyrimidine + D-ribose 5-phosphate</text>
        <dbReference type="Rhea" id="RHEA:23436"/>
        <dbReference type="ChEBI" id="CHEBI:15377"/>
        <dbReference type="ChEBI" id="CHEBI:58614"/>
        <dbReference type="ChEBI" id="CHEBI:78346"/>
        <dbReference type="ChEBI" id="CHEBI:137796"/>
    </reaction>
</comment>
<organism evidence="4 5">
    <name type="scientific">Parabacteroides distasonis</name>
    <dbReference type="NCBI Taxonomy" id="823"/>
    <lineage>
        <taxon>Bacteria</taxon>
        <taxon>Pseudomonadati</taxon>
        <taxon>Bacteroidota</taxon>
        <taxon>Bacteroidia</taxon>
        <taxon>Bacteroidales</taxon>
        <taxon>Tannerellaceae</taxon>
        <taxon>Parabacteroides</taxon>
    </lineage>
</organism>
<sequence>MFKTIEISDHQLVPKYSLDWAKACVSDGKDLNYLFFWGHTNNAPRLTKVCFSQWWRCGFEVDGRIYNCAEQYMMAEKARIFGDMKILQAILQETDQKTIKGLGRKVRNFDEAIWDKLKYAVVIKGNYHKFSQNKNMRDFLLKTEDAVIVEASPYDRIWGIGLKESDLDAQDPFSWRGKNLLGFALMEVRDELR</sequence>
<feature type="domain" description="NADAR" evidence="3">
    <location>
        <begin position="35"/>
        <end position="193"/>
    </location>
</feature>
<dbReference type="Gene3D" id="1.10.357.40">
    <property type="entry name" value="YbiA-like"/>
    <property type="match status" value="1"/>
</dbReference>
<evidence type="ECO:0000313" key="5">
    <source>
        <dbReference type="Proteomes" id="UP000315827"/>
    </source>
</evidence>
<comment type="catalytic activity">
    <reaction evidence="1">
        <text>5-amino-6-(5-phospho-D-ribosylamino)uracil + H2O = 5,6-diaminouracil + D-ribose 5-phosphate</text>
        <dbReference type="Rhea" id="RHEA:55020"/>
        <dbReference type="ChEBI" id="CHEBI:15377"/>
        <dbReference type="ChEBI" id="CHEBI:46252"/>
        <dbReference type="ChEBI" id="CHEBI:58453"/>
        <dbReference type="ChEBI" id="CHEBI:78346"/>
    </reaction>
</comment>